<keyword evidence="5" id="KW-0325">Glycoprotein</keyword>
<dbReference type="EMBL" id="CAJVCH010012031">
    <property type="protein sequence ID" value="CAG7672450.1"/>
    <property type="molecule type" value="Genomic_DNA"/>
</dbReference>
<keyword evidence="4 7" id="KW-0472">Membrane</keyword>
<feature type="transmembrane region" description="Helical" evidence="7">
    <location>
        <begin position="749"/>
        <end position="770"/>
    </location>
</feature>
<evidence type="ECO:0000256" key="1">
    <source>
        <dbReference type="ARBA" id="ARBA00004141"/>
    </source>
</evidence>
<feature type="chain" id="PRO_5035285588" description="G-protein coupled receptors family 3 profile domain-containing protein" evidence="8">
    <location>
        <begin position="22"/>
        <end position="916"/>
    </location>
</feature>
<accession>A0A8J2JEG0</accession>
<dbReference type="CDD" id="cd13953">
    <property type="entry name" value="7tm_classC_mGluR-like"/>
    <property type="match status" value="1"/>
</dbReference>
<feature type="transmembrane region" description="Helical" evidence="7">
    <location>
        <begin position="603"/>
        <end position="623"/>
    </location>
</feature>
<feature type="transmembrane region" description="Helical" evidence="7">
    <location>
        <begin position="782"/>
        <end position="803"/>
    </location>
</feature>
<gene>
    <name evidence="10" type="ORF">AFUS01_LOCUS2118</name>
</gene>
<dbReference type="Pfam" id="PF00003">
    <property type="entry name" value="7tm_3"/>
    <property type="match status" value="1"/>
</dbReference>
<feature type="transmembrane region" description="Helical" evidence="7">
    <location>
        <begin position="566"/>
        <end position="591"/>
    </location>
</feature>
<evidence type="ECO:0000256" key="2">
    <source>
        <dbReference type="ARBA" id="ARBA00022692"/>
    </source>
</evidence>
<dbReference type="Pfam" id="PF01094">
    <property type="entry name" value="ANF_receptor"/>
    <property type="match status" value="1"/>
</dbReference>
<name>A0A8J2JEG0_9HEXA</name>
<protein>
    <recommendedName>
        <fullName evidence="9">G-protein coupled receptors family 3 profile domain-containing protein</fullName>
    </recommendedName>
</protein>
<evidence type="ECO:0000256" key="3">
    <source>
        <dbReference type="ARBA" id="ARBA00022989"/>
    </source>
</evidence>
<feature type="transmembrane region" description="Helical" evidence="7">
    <location>
        <begin position="635"/>
        <end position="653"/>
    </location>
</feature>
<dbReference type="AlphaFoldDB" id="A0A8J2JEG0"/>
<evidence type="ECO:0000256" key="5">
    <source>
        <dbReference type="ARBA" id="ARBA00023180"/>
    </source>
</evidence>
<reference evidence="10" key="1">
    <citation type="submission" date="2021-06" db="EMBL/GenBank/DDBJ databases">
        <authorList>
            <person name="Hodson N. C."/>
            <person name="Mongue J. A."/>
            <person name="Jaron S. K."/>
        </authorList>
    </citation>
    <scope>NUCLEOTIDE SEQUENCE</scope>
</reference>
<keyword evidence="8" id="KW-0732">Signal</keyword>
<feature type="region of interest" description="Disordered" evidence="6">
    <location>
        <begin position="839"/>
        <end position="878"/>
    </location>
</feature>
<sequence>MLSSLLVTVLASFLLWDPTVAQTVHQQRATVGVLVDLHQAVSQPNRTKNIPRVLCGALNVHAFQQLAAVRWAAEIINNKSWPGEFAIDIVVHDTCGESGIAIAETNQIVKWSKKNSDEPLIGVVVIGSKNNERIIDRPLETLNKENVSAIVTSPRAAELLLSKHPNVFTTSPDISSVTEAILALIHQLGSSSVAVISSCSHAIKRFESFAGAELIGAKHYLVLQKDNPLIFDAIIKFLEGEAGSVQSVVLFLESTELERLVRNKENISKFRRLAANKHWIMGSVGVDQEMVQEWTSQYQTTLMIMEPHVAAIPDFQEYFLNEIQNALTFSQVGDETREYIQKVYQCHWASSRTLGTLKSYLPCSSLSKETLASKFHPEADLSFIVSAVSAYSAALRLAQLEVCSNETLCDHSELTSGVIEALRKLNFPVGPSSPYSEDGPMDEGPTEATVATGHELEGTRGRINHQGKLVSRKYDLWISKPSGKLTQAGRFSSETGLVLDMMLGLSAALYPDTNLQDLAETSDRSVRGRASRMGKNSKSSTDYLIQLSKDHVNITRMSPEFYISRVWAMVVVAIGITGVFLTLYILVYVLLRMCDGTLHGNQVLGILLLLGVMSLYGSVVMFVLPPGPLMCNLRVFIPSLAVTMCYGILLLKLMQLRSLVALGLGGRVSSLNQFITLMFIVAVQFAINLQWFFTRHFTDDEQPQDLNECNHPHQTYLLLHSYIGILILVVFIYGTSVLKIRRNYNEARWVTLAAVLSIPIAVTWILIVLFAPDDFQEPTASIVFITSATVILFTIFIPKLSTISKQSSMTKRKEMLQNAGPGYTGSISTIFTTLSDRGHGTLQSQKRNGSNNHHHKPNHYIPPPPPMPSSSNGKSVTYSPRLTTNIFHSSSAATSLARSVSMKTPFFESNSRGAYP</sequence>
<evidence type="ECO:0000256" key="8">
    <source>
        <dbReference type="SAM" id="SignalP"/>
    </source>
</evidence>
<feature type="transmembrane region" description="Helical" evidence="7">
    <location>
        <begin position="674"/>
        <end position="693"/>
    </location>
</feature>
<proteinExistence type="predicted"/>
<dbReference type="Proteomes" id="UP000708208">
    <property type="component" value="Unassembled WGS sequence"/>
</dbReference>
<dbReference type="PROSITE" id="PS50259">
    <property type="entry name" value="G_PROTEIN_RECEP_F3_4"/>
    <property type="match status" value="1"/>
</dbReference>
<organism evidence="10 11">
    <name type="scientific">Allacma fusca</name>
    <dbReference type="NCBI Taxonomy" id="39272"/>
    <lineage>
        <taxon>Eukaryota</taxon>
        <taxon>Metazoa</taxon>
        <taxon>Ecdysozoa</taxon>
        <taxon>Arthropoda</taxon>
        <taxon>Hexapoda</taxon>
        <taxon>Collembola</taxon>
        <taxon>Symphypleona</taxon>
        <taxon>Sminthuridae</taxon>
        <taxon>Allacma</taxon>
    </lineage>
</organism>
<feature type="compositionally biased region" description="Polar residues" evidence="6">
    <location>
        <begin position="839"/>
        <end position="850"/>
    </location>
</feature>
<keyword evidence="2 7" id="KW-0812">Transmembrane</keyword>
<dbReference type="InterPro" id="IPR001828">
    <property type="entry name" value="ANF_lig-bd_rcpt"/>
</dbReference>
<feature type="signal peptide" evidence="8">
    <location>
        <begin position="1"/>
        <end position="21"/>
    </location>
</feature>
<evidence type="ECO:0000256" key="7">
    <source>
        <dbReference type="SAM" id="Phobius"/>
    </source>
</evidence>
<feature type="domain" description="G-protein coupled receptors family 3 profile" evidence="9">
    <location>
        <begin position="567"/>
        <end position="803"/>
    </location>
</feature>
<evidence type="ECO:0000256" key="6">
    <source>
        <dbReference type="SAM" id="MobiDB-lite"/>
    </source>
</evidence>
<feature type="transmembrane region" description="Helical" evidence="7">
    <location>
        <begin position="713"/>
        <end position="737"/>
    </location>
</feature>
<keyword evidence="3 7" id="KW-1133">Transmembrane helix</keyword>
<dbReference type="InterPro" id="IPR017978">
    <property type="entry name" value="GPCR_3_C"/>
</dbReference>
<dbReference type="PANTHER" id="PTHR24060">
    <property type="entry name" value="METABOTROPIC GLUTAMATE RECEPTOR"/>
    <property type="match status" value="1"/>
</dbReference>
<dbReference type="GO" id="GO:0016020">
    <property type="term" value="C:membrane"/>
    <property type="evidence" value="ECO:0007669"/>
    <property type="project" value="UniProtKB-SubCell"/>
</dbReference>
<dbReference type="OrthoDB" id="9880600at2759"/>
<dbReference type="GO" id="GO:0004930">
    <property type="term" value="F:G protein-coupled receptor activity"/>
    <property type="evidence" value="ECO:0007669"/>
    <property type="project" value="InterPro"/>
</dbReference>
<comment type="subcellular location">
    <subcellularLocation>
        <location evidence="1">Membrane</location>
        <topology evidence="1">Multi-pass membrane protein</topology>
    </subcellularLocation>
</comment>
<evidence type="ECO:0000259" key="9">
    <source>
        <dbReference type="PROSITE" id="PS50259"/>
    </source>
</evidence>
<dbReference type="InterPro" id="IPR050726">
    <property type="entry name" value="mGluR"/>
</dbReference>
<evidence type="ECO:0000256" key="4">
    <source>
        <dbReference type="ARBA" id="ARBA00023136"/>
    </source>
</evidence>
<evidence type="ECO:0000313" key="10">
    <source>
        <dbReference type="EMBL" id="CAG7672450.1"/>
    </source>
</evidence>
<evidence type="ECO:0000313" key="11">
    <source>
        <dbReference type="Proteomes" id="UP000708208"/>
    </source>
</evidence>
<keyword evidence="11" id="KW-1185">Reference proteome</keyword>
<comment type="caution">
    <text evidence="10">The sequence shown here is derived from an EMBL/GenBank/DDBJ whole genome shotgun (WGS) entry which is preliminary data.</text>
</comment>